<dbReference type="OrthoDB" id="6147043at2759"/>
<dbReference type="Proteomes" id="UP000828390">
    <property type="component" value="Unassembled WGS sequence"/>
</dbReference>
<proteinExistence type="predicted"/>
<evidence type="ECO:0000256" key="1">
    <source>
        <dbReference type="SAM" id="MobiDB-lite"/>
    </source>
</evidence>
<feature type="compositionally biased region" description="Polar residues" evidence="1">
    <location>
        <begin position="56"/>
        <end position="70"/>
    </location>
</feature>
<name>A0A9D4DNX3_DREPO</name>
<feature type="region of interest" description="Disordered" evidence="1">
    <location>
        <begin position="198"/>
        <end position="219"/>
    </location>
</feature>
<feature type="region of interest" description="Disordered" evidence="1">
    <location>
        <begin position="41"/>
        <end position="111"/>
    </location>
</feature>
<evidence type="ECO:0000313" key="2">
    <source>
        <dbReference type="EMBL" id="KAH3752176.1"/>
    </source>
</evidence>
<protein>
    <submittedName>
        <fullName evidence="2">Uncharacterized protein</fullName>
    </submittedName>
</protein>
<keyword evidence="3" id="KW-1185">Reference proteome</keyword>
<reference evidence="2" key="2">
    <citation type="submission" date="2020-11" db="EMBL/GenBank/DDBJ databases">
        <authorList>
            <person name="McCartney M.A."/>
            <person name="Auch B."/>
            <person name="Kono T."/>
            <person name="Mallez S."/>
            <person name="Becker A."/>
            <person name="Gohl D.M."/>
            <person name="Silverstein K.A.T."/>
            <person name="Koren S."/>
            <person name="Bechman K.B."/>
            <person name="Herman A."/>
            <person name="Abrahante J.E."/>
            <person name="Garbe J."/>
        </authorList>
    </citation>
    <scope>NUCLEOTIDE SEQUENCE</scope>
    <source>
        <strain evidence="2">Duluth1</strain>
        <tissue evidence="2">Whole animal</tissue>
    </source>
</reference>
<gene>
    <name evidence="2" type="ORF">DPMN_186788</name>
</gene>
<dbReference type="AlphaFoldDB" id="A0A9D4DNX3"/>
<organism evidence="2 3">
    <name type="scientific">Dreissena polymorpha</name>
    <name type="common">Zebra mussel</name>
    <name type="synonym">Mytilus polymorpha</name>
    <dbReference type="NCBI Taxonomy" id="45954"/>
    <lineage>
        <taxon>Eukaryota</taxon>
        <taxon>Metazoa</taxon>
        <taxon>Spiralia</taxon>
        <taxon>Lophotrochozoa</taxon>
        <taxon>Mollusca</taxon>
        <taxon>Bivalvia</taxon>
        <taxon>Autobranchia</taxon>
        <taxon>Heteroconchia</taxon>
        <taxon>Euheterodonta</taxon>
        <taxon>Imparidentia</taxon>
        <taxon>Neoheterodontei</taxon>
        <taxon>Myida</taxon>
        <taxon>Dreissenoidea</taxon>
        <taxon>Dreissenidae</taxon>
        <taxon>Dreissena</taxon>
    </lineage>
</organism>
<dbReference type="EMBL" id="JAIWYP010000010">
    <property type="protein sequence ID" value="KAH3752176.1"/>
    <property type="molecule type" value="Genomic_DNA"/>
</dbReference>
<comment type="caution">
    <text evidence="2">The sequence shown here is derived from an EMBL/GenBank/DDBJ whole genome shotgun (WGS) entry which is preliminary data.</text>
</comment>
<sequence>MAVQLCSVKDLPLGGIQEEDTGDKWRDGPIYVYITKSQPKLPKWSKSRGNPGDISVRSQHPVSREASFTMSLDDDDLCSTSTPYRLPRLSPGGADSPSPDLDRTQEDLRSPVHDKVWSRHGYEKIIRIPELGPQVRMLIPPSKLQASHVQAPSKTPRFKNAAITPSVRSLAWNADRPEDVHLHLCDVSRISRGPEDDLIPRFSRLEPTPTPISRSQSPAKSVKSIHWILGHNRYHTFDKKGRGHIQGPYSREFNVTCMAPQNWLKMKWGRSKTMIH</sequence>
<evidence type="ECO:0000313" key="3">
    <source>
        <dbReference type="Proteomes" id="UP000828390"/>
    </source>
</evidence>
<accession>A0A9D4DNX3</accession>
<feature type="compositionally biased region" description="Basic and acidic residues" evidence="1">
    <location>
        <begin position="100"/>
        <end position="111"/>
    </location>
</feature>
<reference evidence="2" key="1">
    <citation type="journal article" date="2019" name="bioRxiv">
        <title>The Genome of the Zebra Mussel, Dreissena polymorpha: A Resource for Invasive Species Research.</title>
        <authorList>
            <person name="McCartney M.A."/>
            <person name="Auch B."/>
            <person name="Kono T."/>
            <person name="Mallez S."/>
            <person name="Zhang Y."/>
            <person name="Obille A."/>
            <person name="Becker A."/>
            <person name="Abrahante J.E."/>
            <person name="Garbe J."/>
            <person name="Badalamenti J.P."/>
            <person name="Herman A."/>
            <person name="Mangelson H."/>
            <person name="Liachko I."/>
            <person name="Sullivan S."/>
            <person name="Sone E.D."/>
            <person name="Koren S."/>
            <person name="Silverstein K.A.T."/>
            <person name="Beckman K.B."/>
            <person name="Gohl D.M."/>
        </authorList>
    </citation>
    <scope>NUCLEOTIDE SEQUENCE</scope>
    <source>
        <strain evidence="2">Duluth1</strain>
        <tissue evidence="2">Whole animal</tissue>
    </source>
</reference>